<dbReference type="GO" id="GO:0008609">
    <property type="term" value="F:alkylglycerone-phosphate synthase activity"/>
    <property type="evidence" value="ECO:0007669"/>
    <property type="project" value="InterPro"/>
</dbReference>
<comment type="caution">
    <text evidence="10">The sequence shown here is derived from an EMBL/GenBank/DDBJ whole genome shotgun (WGS) entry which is preliminary data.</text>
</comment>
<protein>
    <submittedName>
        <fullName evidence="10">Alkyldihydroxyacetonephosphate synthase</fullName>
    </submittedName>
</protein>
<dbReference type="Gene3D" id="3.30.465.10">
    <property type="match status" value="1"/>
</dbReference>
<dbReference type="GO" id="GO:0008610">
    <property type="term" value="P:lipid biosynthetic process"/>
    <property type="evidence" value="ECO:0007669"/>
    <property type="project" value="InterPro"/>
</dbReference>
<dbReference type="InterPro" id="IPR016169">
    <property type="entry name" value="FAD-bd_PCMH_sub2"/>
</dbReference>
<dbReference type="Pfam" id="PF02913">
    <property type="entry name" value="FAD-oxidase_C"/>
    <property type="match status" value="1"/>
</dbReference>
<dbReference type="GO" id="GO:0071949">
    <property type="term" value="F:FAD binding"/>
    <property type="evidence" value="ECO:0007669"/>
    <property type="project" value="InterPro"/>
</dbReference>
<evidence type="ECO:0000256" key="1">
    <source>
        <dbReference type="ARBA" id="ARBA00008000"/>
    </source>
</evidence>
<feature type="binding site" evidence="6">
    <location>
        <position position="390"/>
    </location>
    <ligand>
        <name>substrate</name>
    </ligand>
</feature>
<gene>
    <name evidence="10" type="primary">agpS</name>
    <name evidence="10" type="ORF">KTAU_07130</name>
</gene>
<dbReference type="GO" id="GO:0016491">
    <property type="term" value="F:oxidoreductase activity"/>
    <property type="evidence" value="ECO:0007669"/>
    <property type="project" value="UniProtKB-KW"/>
</dbReference>
<dbReference type="PANTHER" id="PTHR46568">
    <property type="entry name" value="ALKYLDIHYDROXYACETONEPHOSPHATE SYNTHASE, PEROXISOMAL"/>
    <property type="match status" value="1"/>
</dbReference>
<keyword evidence="3 7" id="KW-0274">FAD</keyword>
<keyword evidence="4" id="KW-0560">Oxidoreductase</keyword>
<name>A0A5J4K363_9CHLR</name>
<organism evidence="10 11">
    <name type="scientific">Thermogemmatispora aurantia</name>
    <dbReference type="NCBI Taxonomy" id="2045279"/>
    <lineage>
        <taxon>Bacteria</taxon>
        <taxon>Bacillati</taxon>
        <taxon>Chloroflexota</taxon>
        <taxon>Ktedonobacteria</taxon>
        <taxon>Thermogemmatisporales</taxon>
        <taxon>Thermogemmatisporaceae</taxon>
        <taxon>Thermogemmatispora</taxon>
    </lineage>
</organism>
<dbReference type="RefSeq" id="WP_151727019.1">
    <property type="nucleotide sequence ID" value="NZ_BKZV01000001.1"/>
</dbReference>
<dbReference type="InterPro" id="IPR016164">
    <property type="entry name" value="FAD-linked_Oxase-like_C"/>
</dbReference>
<keyword evidence="2" id="KW-0285">Flavoprotein</keyword>
<dbReference type="Gene3D" id="3.30.70.3450">
    <property type="match status" value="1"/>
</dbReference>
<dbReference type="EMBL" id="BKZV01000001">
    <property type="protein sequence ID" value="GER82075.1"/>
    <property type="molecule type" value="Genomic_DNA"/>
</dbReference>
<keyword evidence="11" id="KW-1185">Reference proteome</keyword>
<dbReference type="AlphaFoldDB" id="A0A5J4K363"/>
<dbReference type="InterPro" id="IPR016166">
    <property type="entry name" value="FAD-bd_PCMH"/>
</dbReference>
<comment type="cofactor">
    <cofactor evidence="7">
        <name>FAD</name>
        <dbReference type="ChEBI" id="CHEBI:57692"/>
    </cofactor>
</comment>
<feature type="binding site" evidence="7">
    <location>
        <begin position="258"/>
        <end position="264"/>
    </location>
    <ligand>
        <name>FAD</name>
        <dbReference type="ChEBI" id="CHEBI:57692"/>
    </ligand>
</feature>
<evidence type="ECO:0000256" key="8">
    <source>
        <dbReference type="PIRSR" id="PIRSR625650-4"/>
    </source>
</evidence>
<dbReference type="InterPro" id="IPR036318">
    <property type="entry name" value="FAD-bd_PCMH-like_sf"/>
</dbReference>
<dbReference type="InterPro" id="IPR025650">
    <property type="entry name" value="Alkyl-DHAP_Synthase"/>
</dbReference>
<evidence type="ECO:0000313" key="11">
    <source>
        <dbReference type="Proteomes" id="UP000334820"/>
    </source>
</evidence>
<sequence length="540" mass="59972">MSARRRKFWGWGYEGDILSKEELSWLEETWAAFFGVDQFEVTPPPTVEEIDLPPPRLSIPSQLAAICTTEPYERLRHTYGASFPDSARAFARDFSHPPDVVAYPRNVQEITALLDWCYAQGIVTIPFGGGTSVVGGVEPPPVAERVLTIDLTRMQRVLEIDEASQVALIEAGAAGPVLEEQLRPGGWTLRFFPQSFEFSTLGGWIATRAGGHFATLATHIDDLVESVELVTPRGVIVSPRFPASGAGPDPLRLWLGSEGILGLITRAWVRIVRRPRFRASASVRFEEFEKASEAVRAIAQAGLYPANCRLLDPWESLGSGLGNGRQAFLVLTFESADHALDPWLQRALELCADYGGATESQASESGPGESHRQGAAGRWRQRFLRMPWYREAMTARSIITDTFETAVTWERFPRLYEQVRLTTAQAIREVTGKAGWVSCRLTHVYPDGAAAYFTFCALGKKEALVQQFWEIKRAALNAVTEHGGTITHHHAVGRDHRPWYDRERPMLFAEALRATKQALDPRWLLNPGVLLDPPAGSGVI</sequence>
<dbReference type="PROSITE" id="PS51387">
    <property type="entry name" value="FAD_PCMH"/>
    <property type="match status" value="1"/>
</dbReference>
<dbReference type="Proteomes" id="UP000334820">
    <property type="component" value="Unassembled WGS sequence"/>
</dbReference>
<evidence type="ECO:0000256" key="7">
    <source>
        <dbReference type="PIRSR" id="PIRSR625650-3"/>
    </source>
</evidence>
<dbReference type="InterPro" id="IPR004113">
    <property type="entry name" value="FAD-bd_oxidored_4_C"/>
</dbReference>
<feature type="site" description="Important for enzyme activity" evidence="8">
    <location>
        <position position="309"/>
    </location>
</feature>
<feature type="binding site" evidence="7">
    <location>
        <begin position="126"/>
        <end position="132"/>
    </location>
    <ligand>
        <name>FAD</name>
        <dbReference type="ChEBI" id="CHEBI:57692"/>
    </ligand>
</feature>
<comment type="similarity">
    <text evidence="1">Belongs to the FAD-binding oxidoreductase/transferase type 4 family.</text>
</comment>
<evidence type="ECO:0000256" key="2">
    <source>
        <dbReference type="ARBA" id="ARBA00022630"/>
    </source>
</evidence>
<feature type="active site" description="Proton donor/acceptor" evidence="5">
    <location>
        <position position="452"/>
    </location>
</feature>
<dbReference type="SUPFAM" id="SSF55103">
    <property type="entry name" value="FAD-linked oxidases, C-terminal domain"/>
    <property type="match status" value="1"/>
</dbReference>
<dbReference type="PANTHER" id="PTHR46568:SF1">
    <property type="entry name" value="ALKYLDIHYDROXYACETONEPHOSPHATE SYNTHASE, PEROXISOMAL"/>
    <property type="match status" value="1"/>
</dbReference>
<evidence type="ECO:0000259" key="9">
    <source>
        <dbReference type="PROSITE" id="PS51387"/>
    </source>
</evidence>
<evidence type="ECO:0000256" key="6">
    <source>
        <dbReference type="PIRSR" id="PIRSR625650-2"/>
    </source>
</evidence>
<accession>A0A5J4K363</accession>
<dbReference type="Pfam" id="PF01565">
    <property type="entry name" value="FAD_binding_4"/>
    <property type="match status" value="1"/>
</dbReference>
<dbReference type="InterPro" id="IPR016167">
    <property type="entry name" value="FAD-bd_PCMH_sub1"/>
</dbReference>
<dbReference type="SUPFAM" id="SSF56176">
    <property type="entry name" value="FAD-binding/transporter-associated domain-like"/>
    <property type="match status" value="1"/>
</dbReference>
<dbReference type="Gene3D" id="3.30.43.10">
    <property type="entry name" value="Uridine Diphospho-n-acetylenolpyruvylglucosamine Reductase, domain 2"/>
    <property type="match status" value="1"/>
</dbReference>
<evidence type="ECO:0000256" key="3">
    <source>
        <dbReference type="ARBA" id="ARBA00022827"/>
    </source>
</evidence>
<dbReference type="Gene3D" id="3.30.300.330">
    <property type="match status" value="1"/>
</dbReference>
<proteinExistence type="inferred from homology"/>
<evidence type="ECO:0000313" key="10">
    <source>
        <dbReference type="EMBL" id="GER82075.1"/>
    </source>
</evidence>
<evidence type="ECO:0000256" key="4">
    <source>
        <dbReference type="ARBA" id="ARBA00023002"/>
    </source>
</evidence>
<evidence type="ECO:0000256" key="5">
    <source>
        <dbReference type="PIRSR" id="PIRSR625650-1"/>
    </source>
</evidence>
<reference evidence="10 11" key="1">
    <citation type="journal article" date="2019" name="Int. J. Syst. Evol. Microbiol.">
        <title>Thermogemmatispora aurantia sp. nov. and Thermogemmatispora argillosa sp. nov., within the class Ktedonobacteria, and emended description of the genus Thermogemmatispora.</title>
        <authorList>
            <person name="Zheng Y."/>
            <person name="Wang C.M."/>
            <person name="Sakai Y."/>
            <person name="Abe K."/>
            <person name="Yokota A."/>
            <person name="Yabe S."/>
        </authorList>
    </citation>
    <scope>NUCLEOTIDE SEQUENCE [LARGE SCALE GENOMIC DNA]</scope>
    <source>
        <strain evidence="10 11">A1-2</strain>
    </source>
</reference>
<dbReference type="InterPro" id="IPR006094">
    <property type="entry name" value="Oxid_FAD_bind_N"/>
</dbReference>
<feature type="domain" description="FAD-binding PCMH-type" evidence="9">
    <location>
        <begin position="94"/>
        <end position="274"/>
    </location>
</feature>